<organism evidence="2 3">
    <name type="scientific">Arthrobacter glacialis</name>
    <dbReference type="NCBI Taxonomy" id="1664"/>
    <lineage>
        <taxon>Bacteria</taxon>
        <taxon>Bacillati</taxon>
        <taxon>Actinomycetota</taxon>
        <taxon>Actinomycetes</taxon>
        <taxon>Micrococcales</taxon>
        <taxon>Micrococcaceae</taxon>
        <taxon>Arthrobacter</taxon>
    </lineage>
</organism>
<proteinExistence type="predicted"/>
<gene>
    <name evidence="2" type="ORF">CVS27_04875</name>
</gene>
<dbReference type="Proteomes" id="UP000237061">
    <property type="component" value="Unassembled WGS sequence"/>
</dbReference>
<dbReference type="Gene3D" id="2.160.20.120">
    <property type="match status" value="1"/>
</dbReference>
<evidence type="ECO:0000313" key="3">
    <source>
        <dbReference type="Proteomes" id="UP000237061"/>
    </source>
</evidence>
<dbReference type="Pfam" id="PF13349">
    <property type="entry name" value="DUF4097"/>
    <property type="match status" value="1"/>
</dbReference>
<dbReference type="RefSeq" id="WP_103464603.1">
    <property type="nucleotide sequence ID" value="NZ_PPXC01000003.1"/>
</dbReference>
<dbReference type="AlphaFoldDB" id="A0A2S3ZZB8"/>
<dbReference type="InterPro" id="IPR025164">
    <property type="entry name" value="Toastrack_DUF4097"/>
</dbReference>
<protein>
    <recommendedName>
        <fullName evidence="1">DUF4097 domain-containing protein</fullName>
    </recommendedName>
</protein>
<evidence type="ECO:0000313" key="2">
    <source>
        <dbReference type="EMBL" id="POH74558.1"/>
    </source>
</evidence>
<keyword evidence="3" id="KW-1185">Reference proteome</keyword>
<reference evidence="2 3" key="1">
    <citation type="submission" date="2018-01" db="EMBL/GenBank/DDBJ databases">
        <title>Arthrobacter sp. nov., from glaciers in China.</title>
        <authorList>
            <person name="Liu Q."/>
            <person name="Xin Y.-H."/>
        </authorList>
    </citation>
    <scope>NUCLEOTIDE SEQUENCE [LARGE SCALE GENOMIC DNA]</scope>
    <source>
        <strain evidence="2 3">HLT2-12-2</strain>
    </source>
</reference>
<accession>A0A2S3ZZB8</accession>
<comment type="caution">
    <text evidence="2">The sequence shown here is derived from an EMBL/GenBank/DDBJ whole genome shotgun (WGS) entry which is preliminary data.</text>
</comment>
<name>A0A2S3ZZB8_ARTGL</name>
<evidence type="ECO:0000259" key="1">
    <source>
        <dbReference type="Pfam" id="PF13349"/>
    </source>
</evidence>
<feature type="domain" description="DUF4097" evidence="1">
    <location>
        <begin position="42"/>
        <end position="220"/>
    </location>
</feature>
<sequence length="274" mass="28577">MNQDLWSISDPQTLEFAGVAEVKVALVKGRFDIVVTEGPKATLEISEVEGQPLEVRFSNGTLKVEHFNASNWLQRLINFQQGASAVISIAVPPGTFVSASTVNADGMVSGSAKTTLRTVTGSLMADATEGLLTLDTVSGEIIARDHRGDLVAKSVSGDVMASGELNNVRASTVSGNVSFDLHGTPLTLKAKSVSGDVTVRLPRTVGVHVTSTSASGTLLVDGERHSNLGQSTTVSTGPATPLLIAHTSTVSGAVSMVYAPEEPHLDISLTKEEN</sequence>
<dbReference type="EMBL" id="PPXC01000003">
    <property type="protein sequence ID" value="POH74558.1"/>
    <property type="molecule type" value="Genomic_DNA"/>
</dbReference>